<sequence length="51" mass="5950">MLSLLLWLFSCSRNSAVCIFFFNIALIFLTDIFICYEKISILHAQFNTKLS</sequence>
<accession>A0A396ILU3</accession>
<name>A0A396ILU3_MEDTR</name>
<dbReference type="AlphaFoldDB" id="A0A396ILU3"/>
<protein>
    <submittedName>
        <fullName evidence="1">Uncharacterized protein</fullName>
    </submittedName>
</protein>
<reference evidence="1" key="1">
    <citation type="journal article" date="2018" name="Nat. Plants">
        <title>Whole-genome landscape of Medicago truncatula symbiotic genes.</title>
        <authorList>
            <person name="Pecrix Y."/>
            <person name="Gamas P."/>
            <person name="Carrere S."/>
        </authorList>
    </citation>
    <scope>NUCLEOTIDE SEQUENCE</scope>
    <source>
        <tissue evidence="1">Leaves</tissue>
    </source>
</reference>
<proteinExistence type="predicted"/>
<comment type="caution">
    <text evidence="1">The sequence shown here is derived from an EMBL/GenBank/DDBJ whole genome shotgun (WGS) entry which is preliminary data.</text>
</comment>
<organism evidence="1">
    <name type="scientific">Medicago truncatula</name>
    <name type="common">Barrel medic</name>
    <name type="synonym">Medicago tribuloides</name>
    <dbReference type="NCBI Taxonomy" id="3880"/>
    <lineage>
        <taxon>Eukaryota</taxon>
        <taxon>Viridiplantae</taxon>
        <taxon>Streptophyta</taxon>
        <taxon>Embryophyta</taxon>
        <taxon>Tracheophyta</taxon>
        <taxon>Spermatophyta</taxon>
        <taxon>Magnoliopsida</taxon>
        <taxon>eudicotyledons</taxon>
        <taxon>Gunneridae</taxon>
        <taxon>Pentapetalae</taxon>
        <taxon>rosids</taxon>
        <taxon>fabids</taxon>
        <taxon>Fabales</taxon>
        <taxon>Fabaceae</taxon>
        <taxon>Papilionoideae</taxon>
        <taxon>50 kb inversion clade</taxon>
        <taxon>NPAAA clade</taxon>
        <taxon>Hologalegina</taxon>
        <taxon>IRL clade</taxon>
        <taxon>Trifolieae</taxon>
        <taxon>Medicago</taxon>
    </lineage>
</organism>
<dbReference type="EMBL" id="PSQE01000003">
    <property type="protein sequence ID" value="RHN66589.1"/>
    <property type="molecule type" value="Genomic_DNA"/>
</dbReference>
<dbReference type="Proteomes" id="UP000265566">
    <property type="component" value="Chromosome 3"/>
</dbReference>
<evidence type="ECO:0000313" key="1">
    <source>
        <dbReference type="EMBL" id="RHN66589.1"/>
    </source>
</evidence>
<gene>
    <name evidence="1" type="ORF">MtrunA17_Chr3g0092821</name>
</gene>
<dbReference type="Gramene" id="rna14608">
    <property type="protein sequence ID" value="RHN66589.1"/>
    <property type="gene ID" value="gene14608"/>
</dbReference>